<sequence>MSLAKRFRFTPNRHTCYAILQLLCYKEANLDGEHIIYEAIQYDETNNYMCLFFMLYVKSKYYLSVEWKQIGDEMLDLYRTRMAIFCFHTARLSTNEFVNHLDALSSDNNYNKVASLLIILDKIMSYNDLMKIYCNKTI</sequence>
<dbReference type="EMBL" id="CAJNOK010003446">
    <property type="protein sequence ID" value="CAF0901458.1"/>
    <property type="molecule type" value="Genomic_DNA"/>
</dbReference>
<evidence type="ECO:0000313" key="1">
    <source>
        <dbReference type="EMBL" id="CAF0901458.1"/>
    </source>
</evidence>
<evidence type="ECO:0000313" key="5">
    <source>
        <dbReference type="Proteomes" id="UP000663829"/>
    </source>
</evidence>
<accession>A0A814DJ02</accession>
<dbReference type="Proteomes" id="UP000677228">
    <property type="component" value="Unassembled WGS sequence"/>
</dbReference>
<evidence type="ECO:0000313" key="4">
    <source>
        <dbReference type="EMBL" id="CAF3730257.1"/>
    </source>
</evidence>
<organism evidence="2 5">
    <name type="scientific">Didymodactylos carnosus</name>
    <dbReference type="NCBI Taxonomy" id="1234261"/>
    <lineage>
        <taxon>Eukaryota</taxon>
        <taxon>Metazoa</taxon>
        <taxon>Spiralia</taxon>
        <taxon>Gnathifera</taxon>
        <taxon>Rotifera</taxon>
        <taxon>Eurotatoria</taxon>
        <taxon>Bdelloidea</taxon>
        <taxon>Philodinida</taxon>
        <taxon>Philodinidae</taxon>
        <taxon>Didymodactylos</taxon>
    </lineage>
</organism>
<name>A0A814DJ02_9BILA</name>
<dbReference type="EMBL" id="CAJNOQ010002378">
    <property type="protein sequence ID" value="CAF0955071.1"/>
    <property type="molecule type" value="Genomic_DNA"/>
</dbReference>
<gene>
    <name evidence="2" type="ORF">GPM918_LOCUS11453</name>
    <name evidence="1" type="ORF">OVA965_LOCUS9646</name>
    <name evidence="4" type="ORF">SRO942_LOCUS11454</name>
    <name evidence="3" type="ORF">TMI583_LOCUS9642</name>
</gene>
<evidence type="ECO:0000313" key="3">
    <source>
        <dbReference type="EMBL" id="CAF3682082.1"/>
    </source>
</evidence>
<keyword evidence="5" id="KW-1185">Reference proteome</keyword>
<protein>
    <submittedName>
        <fullName evidence="2">Uncharacterized protein</fullName>
    </submittedName>
</protein>
<reference evidence="2" key="1">
    <citation type="submission" date="2021-02" db="EMBL/GenBank/DDBJ databases">
        <authorList>
            <person name="Nowell W R."/>
        </authorList>
    </citation>
    <scope>NUCLEOTIDE SEQUENCE</scope>
</reference>
<dbReference type="AlphaFoldDB" id="A0A814DJ02"/>
<dbReference type="Proteomes" id="UP000682733">
    <property type="component" value="Unassembled WGS sequence"/>
</dbReference>
<proteinExistence type="predicted"/>
<dbReference type="Proteomes" id="UP000663829">
    <property type="component" value="Unassembled WGS sequence"/>
</dbReference>
<dbReference type="EMBL" id="CAJOBC010002378">
    <property type="protein sequence ID" value="CAF3730257.1"/>
    <property type="molecule type" value="Genomic_DNA"/>
</dbReference>
<comment type="caution">
    <text evidence="2">The sequence shown here is derived from an EMBL/GenBank/DDBJ whole genome shotgun (WGS) entry which is preliminary data.</text>
</comment>
<dbReference type="EMBL" id="CAJOBA010003447">
    <property type="protein sequence ID" value="CAF3682082.1"/>
    <property type="molecule type" value="Genomic_DNA"/>
</dbReference>
<evidence type="ECO:0000313" key="2">
    <source>
        <dbReference type="EMBL" id="CAF0955071.1"/>
    </source>
</evidence>
<dbReference type="Proteomes" id="UP000681722">
    <property type="component" value="Unassembled WGS sequence"/>
</dbReference>